<dbReference type="STRING" id="526225.Gobs_0953"/>
<dbReference type="KEGG" id="gob:Gobs_0953"/>
<dbReference type="HOGENOM" id="CLU_3365184_0_0_11"/>
<proteinExistence type="predicted"/>
<accession>D2S971</accession>
<dbReference type="AlphaFoldDB" id="D2S971"/>
<gene>
    <name evidence="2" type="ordered locus">Gobs_0953</name>
</gene>
<dbReference type="Proteomes" id="UP000001382">
    <property type="component" value="Chromosome"/>
</dbReference>
<evidence type="ECO:0000313" key="3">
    <source>
        <dbReference type="Proteomes" id="UP000001382"/>
    </source>
</evidence>
<evidence type="ECO:0000256" key="1">
    <source>
        <dbReference type="SAM" id="MobiDB-lite"/>
    </source>
</evidence>
<feature type="region of interest" description="Disordered" evidence="1">
    <location>
        <begin position="1"/>
        <end position="35"/>
    </location>
</feature>
<protein>
    <submittedName>
        <fullName evidence="2">Uncharacterized protein</fullName>
    </submittedName>
</protein>
<sequence length="35" mass="3618">MLTISSTRGAGARLLSRGPATFEPGRVLRSTGVDS</sequence>
<reference evidence="2 3" key="1">
    <citation type="journal article" date="2010" name="Stand. Genomic Sci.">
        <title>Complete genome sequence of Geodermatophilus obscurus type strain (G-20).</title>
        <authorList>
            <person name="Ivanova N."/>
            <person name="Sikorski J."/>
            <person name="Jando M."/>
            <person name="Munk C."/>
            <person name="Lapidus A."/>
            <person name="Glavina Del Rio T."/>
            <person name="Copeland A."/>
            <person name="Tice H."/>
            <person name="Cheng J.-F."/>
            <person name="Lucas S."/>
            <person name="Chen F."/>
            <person name="Nolan M."/>
            <person name="Bruce D."/>
            <person name="Goodwin L."/>
            <person name="Pitluck S."/>
            <person name="Mavromatis K."/>
            <person name="Mikhailova N."/>
            <person name="Pati A."/>
            <person name="Chen A."/>
            <person name="Palaniappan K."/>
            <person name="Land M."/>
            <person name="Hauser L."/>
            <person name="Chang Y.-J."/>
            <person name="Jeffries C.D."/>
            <person name="Meincke L."/>
            <person name="Brettin T."/>
            <person name="Detter J.C."/>
            <person name="Detter J.C."/>
            <person name="Rohde M."/>
            <person name="Goeker M."/>
            <person name="Bristow J."/>
            <person name="Eisen J.A."/>
            <person name="Markowitz V."/>
            <person name="Hugenholtz P."/>
            <person name="Kyrpides N.C."/>
            <person name="Klenk H.-P."/>
        </authorList>
    </citation>
    <scope>NUCLEOTIDE SEQUENCE [LARGE SCALE GENOMIC DNA]</scope>
    <source>
        <strain evidence="3">ATCC 25078 / DSM 43160 / JCM 3152 / KCC A-0152 / KCTC 9177 / NBRC 13315 / NRRL B-3577 / G-20</strain>
    </source>
</reference>
<organism evidence="2 3">
    <name type="scientific">Geodermatophilus obscurus (strain ATCC 25078 / DSM 43160 / JCM 3152 / CCUG 61914 / KCC A-0152 / KCTC 9177 / NBRC 13315 / NRRL B-3577 / G-20)</name>
    <dbReference type="NCBI Taxonomy" id="526225"/>
    <lineage>
        <taxon>Bacteria</taxon>
        <taxon>Bacillati</taxon>
        <taxon>Actinomycetota</taxon>
        <taxon>Actinomycetes</taxon>
        <taxon>Geodermatophilales</taxon>
        <taxon>Geodermatophilaceae</taxon>
        <taxon>Geodermatophilus</taxon>
    </lineage>
</organism>
<reference evidence="3" key="2">
    <citation type="submission" date="2010-01" db="EMBL/GenBank/DDBJ databases">
        <title>The complete genome of Geodermatophilus obscurus DSM 43160.</title>
        <authorList>
            <consortium name="US DOE Joint Genome Institute (JGI-PGF)"/>
            <person name="Lucas S."/>
            <person name="Copeland A."/>
            <person name="Lapidus A."/>
            <person name="Glavina del Rio T."/>
            <person name="Dalin E."/>
            <person name="Tice H."/>
            <person name="Bruce D."/>
            <person name="Goodwin L."/>
            <person name="Pitluck S."/>
            <person name="Kyrpides N."/>
            <person name="Mavromatis K."/>
            <person name="Ivanova N."/>
            <person name="Munk A.C."/>
            <person name="Brettin T."/>
            <person name="Detter J.C."/>
            <person name="Han C."/>
            <person name="Larimer F."/>
            <person name="Land M."/>
            <person name="Hauser L."/>
            <person name="Markowitz V."/>
            <person name="Cheng J.-F."/>
            <person name="Hugenholtz P."/>
            <person name="Woyke T."/>
            <person name="Wu D."/>
            <person name="Jando M."/>
            <person name="Schneider S."/>
            <person name="Klenk H.-P."/>
            <person name="Eisen J.A."/>
        </authorList>
    </citation>
    <scope>NUCLEOTIDE SEQUENCE [LARGE SCALE GENOMIC DNA]</scope>
    <source>
        <strain evidence="3">ATCC 25078 / DSM 43160 / JCM 3152 / KCC A-0152 / KCTC 9177 / NBRC 13315 / NRRL B-3577 / G-20</strain>
    </source>
</reference>
<keyword evidence="3" id="KW-1185">Reference proteome</keyword>
<dbReference type="EMBL" id="CP001867">
    <property type="protein sequence ID" value="ADB73714.1"/>
    <property type="molecule type" value="Genomic_DNA"/>
</dbReference>
<evidence type="ECO:0000313" key="2">
    <source>
        <dbReference type="EMBL" id="ADB73714.1"/>
    </source>
</evidence>
<name>D2S971_GEOOG</name>